<dbReference type="SUPFAM" id="SSF53756">
    <property type="entry name" value="UDP-Glycosyltransferase/glycogen phosphorylase"/>
    <property type="match status" value="1"/>
</dbReference>
<dbReference type="PANTHER" id="PTHR48045">
    <property type="entry name" value="UDP-GLYCOSYLTRANSFERASE 72B1"/>
    <property type="match status" value="1"/>
</dbReference>
<accession>A0A5P1FK89</accession>
<dbReference type="InterPro" id="IPR035595">
    <property type="entry name" value="UDP_glycos_trans_CS"/>
</dbReference>
<dbReference type="OMA" id="IIVPWCD"/>
<dbReference type="CDD" id="cd03784">
    <property type="entry name" value="GT1_Gtf-like"/>
    <property type="match status" value="1"/>
</dbReference>
<reference evidence="5" key="1">
    <citation type="journal article" date="2017" name="Nat. Commun.">
        <title>The asparagus genome sheds light on the origin and evolution of a young Y chromosome.</title>
        <authorList>
            <person name="Harkess A."/>
            <person name="Zhou J."/>
            <person name="Xu C."/>
            <person name="Bowers J.E."/>
            <person name="Van der Hulst R."/>
            <person name="Ayyampalayam S."/>
            <person name="Mercati F."/>
            <person name="Riccardi P."/>
            <person name="McKain M.R."/>
            <person name="Kakrana A."/>
            <person name="Tang H."/>
            <person name="Ray J."/>
            <person name="Groenendijk J."/>
            <person name="Arikit S."/>
            <person name="Mathioni S.M."/>
            <person name="Nakano M."/>
            <person name="Shan H."/>
            <person name="Telgmann-Rauber A."/>
            <person name="Kanno A."/>
            <person name="Yue Z."/>
            <person name="Chen H."/>
            <person name="Li W."/>
            <person name="Chen Y."/>
            <person name="Xu X."/>
            <person name="Zhang Y."/>
            <person name="Luo S."/>
            <person name="Chen H."/>
            <person name="Gao J."/>
            <person name="Mao Z."/>
            <person name="Pires J.C."/>
            <person name="Luo M."/>
            <person name="Kudrna D."/>
            <person name="Wing R.A."/>
            <person name="Meyers B.C."/>
            <person name="Yi K."/>
            <person name="Kong H."/>
            <person name="Lavrijsen P."/>
            <person name="Sunseri F."/>
            <person name="Falavigna A."/>
            <person name="Ye Y."/>
            <person name="Leebens-Mack J.H."/>
            <person name="Chen G."/>
        </authorList>
    </citation>
    <scope>NUCLEOTIDE SEQUENCE [LARGE SCALE GENOMIC DNA]</scope>
    <source>
        <strain evidence="5">cv. DH0086</strain>
    </source>
</reference>
<dbReference type="GO" id="GO:0008194">
    <property type="term" value="F:UDP-glycosyltransferase activity"/>
    <property type="evidence" value="ECO:0007669"/>
    <property type="project" value="InterPro"/>
</dbReference>
<dbReference type="EMBL" id="CM007382">
    <property type="protein sequence ID" value="ONK78484.1"/>
    <property type="molecule type" value="Genomic_DNA"/>
</dbReference>
<dbReference type="InterPro" id="IPR002213">
    <property type="entry name" value="UDP_glucos_trans"/>
</dbReference>
<sequence>MHGFERIPARWRERRVTEGTEAGGEADEPLGKYIPGHKSLRLSDLNSVLNAYRPLKRSLEAFSMVRRAQCILFTSFYELESQIIDALREQLHCPVYTIGPSIPFMHLRDNNNNIDHIQGWLNSQPKKTVLYVSLGSFLSVSVAQMDEIATGLRLSGVRFMWVARGDSSSRLQEMVGDMGIIVPWCDQLKVLNHDSIGGFLTHCGWNSTLEGVFCGVPMLTFPIFWDQPVASRLVVDEWKIGLNLRGDAGREGVVGREEIALLVKKLIDSDGDDSRDIRRRAAGLRGSARRAISAGGSSSENLDSFVRDLMKGSGC</sequence>
<evidence type="ECO:0000256" key="3">
    <source>
        <dbReference type="RuleBase" id="RU003718"/>
    </source>
</evidence>
<dbReference type="AlphaFoldDB" id="A0A5P1FK89"/>
<organism evidence="4 5">
    <name type="scientific">Asparagus officinalis</name>
    <name type="common">Garden asparagus</name>
    <dbReference type="NCBI Taxonomy" id="4686"/>
    <lineage>
        <taxon>Eukaryota</taxon>
        <taxon>Viridiplantae</taxon>
        <taxon>Streptophyta</taxon>
        <taxon>Embryophyta</taxon>
        <taxon>Tracheophyta</taxon>
        <taxon>Spermatophyta</taxon>
        <taxon>Magnoliopsida</taxon>
        <taxon>Liliopsida</taxon>
        <taxon>Asparagales</taxon>
        <taxon>Asparagaceae</taxon>
        <taxon>Asparagoideae</taxon>
        <taxon>Asparagus</taxon>
    </lineage>
</organism>
<gene>
    <name evidence="4" type="ORF">A4U43_C02F19250</name>
</gene>
<keyword evidence="5" id="KW-1185">Reference proteome</keyword>
<dbReference type="PANTHER" id="PTHR48045:SF22">
    <property type="entry name" value="UDP-GLUCURONOSYL_UDP-GLUCOSYLTRANSFERASE"/>
    <property type="match status" value="1"/>
</dbReference>
<keyword evidence="3" id="KW-0328">Glycosyltransferase</keyword>
<dbReference type="Gramene" id="ONK78484">
    <property type="protein sequence ID" value="ONK78484"/>
    <property type="gene ID" value="A4U43_C02F19250"/>
</dbReference>
<evidence type="ECO:0000313" key="4">
    <source>
        <dbReference type="EMBL" id="ONK78484.1"/>
    </source>
</evidence>
<dbReference type="Pfam" id="PF00201">
    <property type="entry name" value="UDPGT"/>
    <property type="match status" value="1"/>
</dbReference>
<dbReference type="FunFam" id="3.40.50.2000:FF:000138">
    <property type="entry name" value="Glycosyltransferase"/>
    <property type="match status" value="1"/>
</dbReference>
<evidence type="ECO:0000256" key="2">
    <source>
        <dbReference type="ARBA" id="ARBA00022679"/>
    </source>
</evidence>
<evidence type="ECO:0000313" key="5">
    <source>
        <dbReference type="Proteomes" id="UP000243459"/>
    </source>
</evidence>
<dbReference type="PROSITE" id="PS00375">
    <property type="entry name" value="UDPGT"/>
    <property type="match status" value="1"/>
</dbReference>
<dbReference type="Proteomes" id="UP000243459">
    <property type="component" value="Chromosome 2"/>
</dbReference>
<dbReference type="Gene3D" id="3.40.50.2000">
    <property type="entry name" value="Glycogen Phosphorylase B"/>
    <property type="match status" value="2"/>
</dbReference>
<name>A0A5P1FK89_ASPOF</name>
<keyword evidence="2 3" id="KW-0808">Transferase</keyword>
<proteinExistence type="inferred from homology"/>
<comment type="similarity">
    <text evidence="1 3">Belongs to the UDP-glycosyltransferase family.</text>
</comment>
<protein>
    <submittedName>
        <fullName evidence="4">Uncharacterized protein</fullName>
    </submittedName>
</protein>
<evidence type="ECO:0000256" key="1">
    <source>
        <dbReference type="ARBA" id="ARBA00009995"/>
    </source>
</evidence>